<accession>A0A843XV08</accession>
<dbReference type="EMBL" id="NMUH01013432">
    <property type="protein sequence ID" value="MQM22617.1"/>
    <property type="molecule type" value="Genomic_DNA"/>
</dbReference>
<protein>
    <recommendedName>
        <fullName evidence="2">Retrotransposon gag domain-containing protein</fullName>
    </recommendedName>
</protein>
<feature type="region of interest" description="Disordered" evidence="1">
    <location>
        <begin position="170"/>
        <end position="192"/>
    </location>
</feature>
<reference evidence="3" key="1">
    <citation type="submission" date="2017-07" db="EMBL/GenBank/DDBJ databases">
        <title>Taro Niue Genome Assembly and Annotation.</title>
        <authorList>
            <person name="Atibalentja N."/>
            <person name="Keating K."/>
            <person name="Fields C.J."/>
        </authorList>
    </citation>
    <scope>NUCLEOTIDE SEQUENCE</scope>
    <source>
        <strain evidence="3">Niue_2</strain>
        <tissue evidence="3">Leaf</tissue>
    </source>
</reference>
<dbReference type="Pfam" id="PF03732">
    <property type="entry name" value="Retrotrans_gag"/>
    <property type="match status" value="1"/>
</dbReference>
<dbReference type="Proteomes" id="UP000652761">
    <property type="component" value="Unassembled WGS sequence"/>
</dbReference>
<dbReference type="PANTHER" id="PTHR33223">
    <property type="entry name" value="CCHC-TYPE DOMAIN-CONTAINING PROTEIN"/>
    <property type="match status" value="1"/>
</dbReference>
<dbReference type="PANTHER" id="PTHR33223:SF11">
    <property type="entry name" value="ELEMENT PROTEIN, PUTATIVE-RELATED"/>
    <property type="match status" value="1"/>
</dbReference>
<sequence>MGDLAADESYLLKFFGSSLTGLAFKWYSNLSVRSIIDWPDMQRKFIERFYVAEREITLVELYATRQQDNESTMDYIKRWRDLSMRCRRPMHPKDVVQIYKQNLSRHVLEKMIGIEIKSFDRLNKVVAEIEQFLSNYPPAYASSQENILLGKRPAPADVHTVNLKAFTQQKSGVGSSSARQMKRNKRGSLQEKMQKPYSFPKDKTQTLFEWARWHNKIIPPEPRRIEDIKKKDDLRFCLYHQLPGHVTEDCYVLKDKIEVLIRKEELQVGEYKVDPPRPHGAPMQ</sequence>
<dbReference type="AlphaFoldDB" id="A0A843XV08"/>
<comment type="caution">
    <text evidence="3">The sequence shown here is derived from an EMBL/GenBank/DDBJ whole genome shotgun (WGS) entry which is preliminary data.</text>
</comment>
<evidence type="ECO:0000313" key="4">
    <source>
        <dbReference type="Proteomes" id="UP000652761"/>
    </source>
</evidence>
<gene>
    <name evidence="3" type="ORF">Taro_055672</name>
</gene>
<name>A0A843XV08_COLES</name>
<evidence type="ECO:0000313" key="3">
    <source>
        <dbReference type="EMBL" id="MQM22617.1"/>
    </source>
</evidence>
<evidence type="ECO:0000256" key="1">
    <source>
        <dbReference type="SAM" id="MobiDB-lite"/>
    </source>
</evidence>
<evidence type="ECO:0000259" key="2">
    <source>
        <dbReference type="Pfam" id="PF03732"/>
    </source>
</evidence>
<organism evidence="3 4">
    <name type="scientific">Colocasia esculenta</name>
    <name type="common">Wild taro</name>
    <name type="synonym">Arum esculentum</name>
    <dbReference type="NCBI Taxonomy" id="4460"/>
    <lineage>
        <taxon>Eukaryota</taxon>
        <taxon>Viridiplantae</taxon>
        <taxon>Streptophyta</taxon>
        <taxon>Embryophyta</taxon>
        <taxon>Tracheophyta</taxon>
        <taxon>Spermatophyta</taxon>
        <taxon>Magnoliopsida</taxon>
        <taxon>Liliopsida</taxon>
        <taxon>Araceae</taxon>
        <taxon>Aroideae</taxon>
        <taxon>Colocasieae</taxon>
        <taxon>Colocasia</taxon>
    </lineage>
</organism>
<feature type="domain" description="Retrotransposon gag" evidence="2">
    <location>
        <begin position="13"/>
        <end position="99"/>
    </location>
</feature>
<proteinExistence type="predicted"/>
<keyword evidence="4" id="KW-1185">Reference proteome</keyword>
<dbReference type="OrthoDB" id="783749at2759"/>
<dbReference type="InterPro" id="IPR005162">
    <property type="entry name" value="Retrotrans_gag_dom"/>
</dbReference>
<feature type="compositionally biased region" description="Polar residues" evidence="1">
    <location>
        <begin position="170"/>
        <end position="179"/>
    </location>
</feature>